<dbReference type="EMBL" id="FNKO01000001">
    <property type="protein sequence ID" value="SDQ11085.1"/>
    <property type="molecule type" value="Genomic_DNA"/>
</dbReference>
<evidence type="ECO:0000313" key="2">
    <source>
        <dbReference type="Proteomes" id="UP000199301"/>
    </source>
</evidence>
<dbReference type="OrthoDB" id="163266at2"/>
<evidence type="ECO:0000313" key="1">
    <source>
        <dbReference type="EMBL" id="SDQ11085.1"/>
    </source>
</evidence>
<sequence>MSLTRRLPRGAPRKLLRTPIHLYRRNLGQLLGNRFVYLVHRGRSSGLPRETVLEVVRHRPAEDEVVVISGWGARSNWYRNITASPALEIRIGRRRYHRPRQRILDETETAELLAGYVRKHPLATRLLARLTGWPMLTPRGRAELARTLPAVSFLPREAERPGPSAAGPGD</sequence>
<dbReference type="InterPro" id="IPR004378">
    <property type="entry name" value="F420H2_quin_Rdtase"/>
</dbReference>
<dbReference type="Pfam" id="PF04075">
    <property type="entry name" value="F420H2_quin_red"/>
    <property type="match status" value="1"/>
</dbReference>
<dbReference type="RefSeq" id="WP_092520470.1">
    <property type="nucleotide sequence ID" value="NZ_FNKO01000001.1"/>
</dbReference>
<accession>A0A1H0Y7E0</accession>
<organism evidence="1 2">
    <name type="scientific">Actinopolyspora saharensis</name>
    <dbReference type="NCBI Taxonomy" id="995062"/>
    <lineage>
        <taxon>Bacteria</taxon>
        <taxon>Bacillati</taxon>
        <taxon>Actinomycetota</taxon>
        <taxon>Actinomycetes</taxon>
        <taxon>Actinopolysporales</taxon>
        <taxon>Actinopolysporaceae</taxon>
        <taxon>Actinopolyspora</taxon>
    </lineage>
</organism>
<dbReference type="STRING" id="995062.SAMN04489718_0272"/>
<dbReference type="InterPro" id="IPR012349">
    <property type="entry name" value="Split_barrel_FMN-bd"/>
</dbReference>
<name>A0A1H0Y7E0_9ACTN</name>
<dbReference type="Proteomes" id="UP000199301">
    <property type="component" value="Unassembled WGS sequence"/>
</dbReference>
<dbReference type="NCBIfam" id="TIGR00026">
    <property type="entry name" value="hi_GC_TIGR00026"/>
    <property type="match status" value="1"/>
</dbReference>
<gene>
    <name evidence="1" type="ORF">SAMN04489718_0272</name>
</gene>
<protein>
    <submittedName>
        <fullName evidence="1">Deazaflavin-dependent oxidoreductase, nitroreductase family</fullName>
    </submittedName>
</protein>
<proteinExistence type="predicted"/>
<dbReference type="Gene3D" id="2.30.110.10">
    <property type="entry name" value="Electron Transport, Fmn-binding Protein, Chain A"/>
    <property type="match status" value="1"/>
</dbReference>
<dbReference type="GO" id="GO:0016491">
    <property type="term" value="F:oxidoreductase activity"/>
    <property type="evidence" value="ECO:0007669"/>
    <property type="project" value="InterPro"/>
</dbReference>
<reference evidence="2" key="1">
    <citation type="submission" date="2016-10" db="EMBL/GenBank/DDBJ databases">
        <authorList>
            <person name="Varghese N."/>
            <person name="Submissions S."/>
        </authorList>
    </citation>
    <scope>NUCLEOTIDE SEQUENCE [LARGE SCALE GENOMIC DNA]</scope>
    <source>
        <strain evidence="2">DSM 45459</strain>
    </source>
</reference>
<keyword evidence="2" id="KW-1185">Reference proteome</keyword>
<dbReference type="AlphaFoldDB" id="A0A1H0Y7E0"/>